<dbReference type="RefSeq" id="WP_340367073.1">
    <property type="nucleotide sequence ID" value="NZ_JBBKZV010000028.1"/>
</dbReference>
<proteinExistence type="predicted"/>
<name>A0ABU8W943_9BURK</name>
<reference evidence="3 4" key="1">
    <citation type="submission" date="2024-03" db="EMBL/GenBank/DDBJ databases">
        <title>Novel species of the genus Variovorax.</title>
        <authorList>
            <person name="Liu Q."/>
            <person name="Xin Y.-H."/>
        </authorList>
    </citation>
    <scope>NUCLEOTIDE SEQUENCE [LARGE SCALE GENOMIC DNA]</scope>
    <source>
        <strain evidence="3 4">KACC 18501</strain>
    </source>
</reference>
<dbReference type="InterPro" id="IPR039447">
    <property type="entry name" value="UreH-like_TM_dom"/>
</dbReference>
<evidence type="ECO:0000259" key="2">
    <source>
        <dbReference type="Pfam" id="PF13386"/>
    </source>
</evidence>
<dbReference type="Pfam" id="PF13386">
    <property type="entry name" value="DsbD_2"/>
    <property type="match status" value="1"/>
</dbReference>
<organism evidence="3 4">
    <name type="scientific">Variovorax humicola</name>
    <dbReference type="NCBI Taxonomy" id="1769758"/>
    <lineage>
        <taxon>Bacteria</taxon>
        <taxon>Pseudomonadati</taxon>
        <taxon>Pseudomonadota</taxon>
        <taxon>Betaproteobacteria</taxon>
        <taxon>Burkholderiales</taxon>
        <taxon>Comamonadaceae</taxon>
        <taxon>Variovorax</taxon>
    </lineage>
</organism>
<dbReference type="EMBL" id="JBBKZV010000028">
    <property type="protein sequence ID" value="MEJ8826039.1"/>
    <property type="molecule type" value="Genomic_DNA"/>
</dbReference>
<feature type="transmembrane region" description="Helical" evidence="1">
    <location>
        <begin position="93"/>
        <end position="111"/>
    </location>
</feature>
<evidence type="ECO:0000313" key="4">
    <source>
        <dbReference type="Proteomes" id="UP001363010"/>
    </source>
</evidence>
<dbReference type="Proteomes" id="UP001363010">
    <property type="component" value="Unassembled WGS sequence"/>
</dbReference>
<keyword evidence="1" id="KW-1133">Transmembrane helix</keyword>
<keyword evidence="1" id="KW-0472">Membrane</keyword>
<sequence>MQGGLATAALVMGLAGGPHCVAMCGAPTAGVIRLVRAPFETARGGTAVAQGLSTTLAFHAGRVASYALAGAAAALATQSLALASTHVAALKPLWILLHAATLAWGVALVAQGRQPAWAHRFGKAMALRVRPLTRSVFGVLATGALWVLMPCGLLYSALALASLGNGALDGAMAMTLFALGSGLSLAAAPWACQGLGRRLGPARERWGARIAGVLLALMALDALWMDLGQRISDWCR</sequence>
<feature type="transmembrane region" description="Helical" evidence="1">
    <location>
        <begin position="132"/>
        <end position="158"/>
    </location>
</feature>
<dbReference type="PANTHER" id="PTHR42208:SF1">
    <property type="entry name" value="HEAVY METAL TRANSPORTER"/>
    <property type="match status" value="1"/>
</dbReference>
<feature type="domain" description="Urease accessory protein UreH-like transmembrane" evidence="2">
    <location>
        <begin position="8"/>
        <end position="219"/>
    </location>
</feature>
<evidence type="ECO:0000256" key="1">
    <source>
        <dbReference type="SAM" id="Phobius"/>
    </source>
</evidence>
<feature type="transmembrane region" description="Helical" evidence="1">
    <location>
        <begin position="206"/>
        <end position="224"/>
    </location>
</feature>
<feature type="transmembrane region" description="Helical" evidence="1">
    <location>
        <begin position="170"/>
        <end position="194"/>
    </location>
</feature>
<keyword evidence="1" id="KW-0812">Transmembrane</keyword>
<evidence type="ECO:0000313" key="3">
    <source>
        <dbReference type="EMBL" id="MEJ8826039.1"/>
    </source>
</evidence>
<keyword evidence="4" id="KW-1185">Reference proteome</keyword>
<protein>
    <submittedName>
        <fullName evidence="3">Sulfite exporter TauE/SafE family protein</fullName>
    </submittedName>
</protein>
<comment type="caution">
    <text evidence="3">The sequence shown here is derived from an EMBL/GenBank/DDBJ whole genome shotgun (WGS) entry which is preliminary data.</text>
</comment>
<gene>
    <name evidence="3" type="ORF">WKW80_29100</name>
</gene>
<dbReference type="PANTHER" id="PTHR42208">
    <property type="entry name" value="HEAVY METAL TRANSPORTER-RELATED"/>
    <property type="match status" value="1"/>
</dbReference>
<accession>A0ABU8W943</accession>